<organism evidence="1 2">
    <name type="scientific">Sphingomonas astaxanthinifaciens DSM 22298</name>
    <dbReference type="NCBI Taxonomy" id="1123267"/>
    <lineage>
        <taxon>Bacteria</taxon>
        <taxon>Pseudomonadati</taxon>
        <taxon>Pseudomonadota</taxon>
        <taxon>Alphaproteobacteria</taxon>
        <taxon>Sphingomonadales</taxon>
        <taxon>Sphingomonadaceae</taxon>
        <taxon>Sphingomonas</taxon>
    </lineage>
</organism>
<comment type="caution">
    <text evidence="1">The sequence shown here is derived from an EMBL/GenBank/DDBJ whole genome shotgun (WGS) entry which is preliminary data.</text>
</comment>
<evidence type="ECO:0000313" key="2">
    <source>
        <dbReference type="Proteomes" id="UP001156703"/>
    </source>
</evidence>
<reference evidence="2" key="1">
    <citation type="journal article" date="2019" name="Int. J. Syst. Evol. Microbiol.">
        <title>The Global Catalogue of Microorganisms (GCM) 10K type strain sequencing project: providing services to taxonomists for standard genome sequencing and annotation.</title>
        <authorList>
            <consortium name="The Broad Institute Genomics Platform"/>
            <consortium name="The Broad Institute Genome Sequencing Center for Infectious Disease"/>
            <person name="Wu L."/>
            <person name="Ma J."/>
        </authorList>
    </citation>
    <scope>NUCLEOTIDE SEQUENCE [LARGE SCALE GENOMIC DNA]</scope>
    <source>
        <strain evidence="2">NBRC 102146</strain>
    </source>
</reference>
<name>A0ABQ5Z6A0_9SPHN</name>
<dbReference type="EMBL" id="BSOO01000005">
    <property type="protein sequence ID" value="GLR47066.1"/>
    <property type="molecule type" value="Genomic_DNA"/>
</dbReference>
<dbReference type="RefSeq" id="WP_029942269.1">
    <property type="nucleotide sequence ID" value="NZ_BSOO01000005.1"/>
</dbReference>
<accession>A0ABQ5Z6A0</accession>
<dbReference type="Proteomes" id="UP001156703">
    <property type="component" value="Unassembled WGS sequence"/>
</dbReference>
<proteinExistence type="predicted"/>
<evidence type="ECO:0000313" key="1">
    <source>
        <dbReference type="EMBL" id="GLR47066.1"/>
    </source>
</evidence>
<gene>
    <name evidence="1" type="ORF">GCM10007925_07770</name>
</gene>
<keyword evidence="2" id="KW-1185">Reference proteome</keyword>
<protein>
    <submittedName>
        <fullName evidence="1">Uncharacterized protein</fullName>
    </submittedName>
</protein>
<sequence>MILLVAALAAATATPTPSAWVGHYQQSAEAWRAGKRDDALRLFYVGQLRGRINVACVAQPADGGPALLGALNDMLGTEINGWAGGEPDRWMAGIAAALAWDAANPDPDSPGAACETERATQRKGLAELRTYIDTHRAEIADGRRENGLAPQP</sequence>